<accession>A0A9P4QJZ7</accession>
<evidence type="ECO:0000313" key="3">
    <source>
        <dbReference type="EMBL" id="KAF2727105.1"/>
    </source>
</evidence>
<evidence type="ECO:0000259" key="2">
    <source>
        <dbReference type="Pfam" id="PF03427"/>
    </source>
</evidence>
<name>A0A9P4QJZ7_9PLEO</name>
<dbReference type="GO" id="GO:0006032">
    <property type="term" value="P:chitin catabolic process"/>
    <property type="evidence" value="ECO:0007669"/>
    <property type="project" value="InterPro"/>
</dbReference>
<proteinExistence type="predicted"/>
<feature type="compositionally biased region" description="Polar residues" evidence="1">
    <location>
        <begin position="243"/>
        <end position="257"/>
    </location>
</feature>
<dbReference type="OrthoDB" id="2342176at2759"/>
<dbReference type="Pfam" id="PF03427">
    <property type="entry name" value="CBM_19"/>
    <property type="match status" value="1"/>
</dbReference>
<evidence type="ECO:0000256" key="1">
    <source>
        <dbReference type="SAM" id="MobiDB-lite"/>
    </source>
</evidence>
<feature type="compositionally biased region" description="Low complexity" evidence="1">
    <location>
        <begin position="258"/>
        <end position="305"/>
    </location>
</feature>
<feature type="region of interest" description="Disordered" evidence="1">
    <location>
        <begin position="243"/>
        <end position="333"/>
    </location>
</feature>
<dbReference type="Proteomes" id="UP000799444">
    <property type="component" value="Unassembled WGS sequence"/>
</dbReference>
<dbReference type="PANTHER" id="PTHR36182">
    <property type="entry name" value="PROTEIN, PUTATIVE (AFU_ORTHOLOGUE AFUA_6G10930)-RELATED"/>
    <property type="match status" value="1"/>
</dbReference>
<feature type="domain" description="Carbohydrate-binding module family 19" evidence="2">
    <location>
        <begin position="330"/>
        <end position="378"/>
    </location>
</feature>
<dbReference type="EMBL" id="ML996355">
    <property type="protein sequence ID" value="KAF2727105.1"/>
    <property type="molecule type" value="Genomic_DNA"/>
</dbReference>
<feature type="compositionally biased region" description="Low complexity" evidence="1">
    <location>
        <begin position="312"/>
        <end position="333"/>
    </location>
</feature>
<dbReference type="GO" id="GO:0008061">
    <property type="term" value="F:chitin binding"/>
    <property type="evidence" value="ECO:0007669"/>
    <property type="project" value="InterPro"/>
</dbReference>
<organism evidence="3 4">
    <name type="scientific">Polyplosphaeria fusca</name>
    <dbReference type="NCBI Taxonomy" id="682080"/>
    <lineage>
        <taxon>Eukaryota</taxon>
        <taxon>Fungi</taxon>
        <taxon>Dikarya</taxon>
        <taxon>Ascomycota</taxon>
        <taxon>Pezizomycotina</taxon>
        <taxon>Dothideomycetes</taxon>
        <taxon>Pleosporomycetidae</taxon>
        <taxon>Pleosporales</taxon>
        <taxon>Tetraplosphaeriaceae</taxon>
        <taxon>Polyplosphaeria</taxon>
    </lineage>
</organism>
<gene>
    <name evidence="3" type="ORF">EJ04DRAFT_479594</name>
</gene>
<dbReference type="InterPro" id="IPR005089">
    <property type="entry name" value="CBM19"/>
</dbReference>
<sequence>MKVSTISALAFATGIQAHIVIDKPVPFGQATLNNSPLKLADFPCKQRSGVYDVTQMNEVKAGDNLDVQFKGTAVHGGGSCQFSMTTDKEPDTNSRWAVIHSIEGGCPTKEFDGNVPPEVSAESPDYLGDSYPIPIPANVSDGVYTFAWSWINKVGGQGEFYMNCAPVTVSGSSVKAEEGTAFLDSLPTMFVANLDQTCITHVDGDFSYPTPGDSVSKKQAFVEGKAASGGGCDAIAKLAMGNGNMNAPSDGTPSDGNSPSAPASSEPAAAPSSAAPSNPGGVFAPGASSAAPAPSVVPTTLATQPAAPPAAPTSAAASQAPVGTGAPAPPAATGAPGQYIDCSENGKMICVSATEYAICNWGKALVQPMAAGTDCVEGAVAAHVVQRHPHVRHRRHGAGRLF</sequence>
<dbReference type="Gene3D" id="2.70.50.70">
    <property type="match status" value="1"/>
</dbReference>
<keyword evidence="4" id="KW-1185">Reference proteome</keyword>
<dbReference type="PANTHER" id="PTHR36182:SF2">
    <property type="entry name" value="LYTIC POLYSACCHARIDE MONOOXYGENASE"/>
    <property type="match status" value="1"/>
</dbReference>
<dbReference type="AlphaFoldDB" id="A0A9P4QJZ7"/>
<protein>
    <recommendedName>
        <fullName evidence="2">Carbohydrate-binding module family 19 domain-containing protein</fullName>
    </recommendedName>
</protein>
<evidence type="ECO:0000313" key="4">
    <source>
        <dbReference type="Proteomes" id="UP000799444"/>
    </source>
</evidence>
<reference evidence="3" key="1">
    <citation type="journal article" date="2020" name="Stud. Mycol.">
        <title>101 Dothideomycetes genomes: a test case for predicting lifestyles and emergence of pathogens.</title>
        <authorList>
            <person name="Haridas S."/>
            <person name="Albert R."/>
            <person name="Binder M."/>
            <person name="Bloem J."/>
            <person name="Labutti K."/>
            <person name="Salamov A."/>
            <person name="Andreopoulos B."/>
            <person name="Baker S."/>
            <person name="Barry K."/>
            <person name="Bills G."/>
            <person name="Bluhm B."/>
            <person name="Cannon C."/>
            <person name="Castanera R."/>
            <person name="Culley D."/>
            <person name="Daum C."/>
            <person name="Ezra D."/>
            <person name="Gonzalez J."/>
            <person name="Henrissat B."/>
            <person name="Kuo A."/>
            <person name="Liang C."/>
            <person name="Lipzen A."/>
            <person name="Lutzoni F."/>
            <person name="Magnuson J."/>
            <person name="Mondo S."/>
            <person name="Nolan M."/>
            <person name="Ohm R."/>
            <person name="Pangilinan J."/>
            <person name="Park H.-J."/>
            <person name="Ramirez L."/>
            <person name="Alfaro M."/>
            <person name="Sun H."/>
            <person name="Tritt A."/>
            <person name="Yoshinaga Y."/>
            <person name="Zwiers L.-H."/>
            <person name="Turgeon B."/>
            <person name="Goodwin S."/>
            <person name="Spatafora J."/>
            <person name="Crous P."/>
            <person name="Grigoriev I."/>
        </authorList>
    </citation>
    <scope>NUCLEOTIDE SEQUENCE</scope>
    <source>
        <strain evidence="3">CBS 125425</strain>
    </source>
</reference>
<comment type="caution">
    <text evidence="3">The sequence shown here is derived from an EMBL/GenBank/DDBJ whole genome shotgun (WGS) entry which is preliminary data.</text>
</comment>